<dbReference type="Gene3D" id="2.60.40.10">
    <property type="entry name" value="Immunoglobulins"/>
    <property type="match status" value="2"/>
</dbReference>
<dbReference type="AlphaFoldDB" id="A0A834CIU2"/>
<dbReference type="SUPFAM" id="SSF49265">
    <property type="entry name" value="Fibronectin type III"/>
    <property type="match status" value="1"/>
</dbReference>
<name>A0A834CIU2_ORYME</name>
<comment type="caution">
    <text evidence="2">The sequence shown here is derived from an EMBL/GenBank/DDBJ whole genome shotgun (WGS) entry which is preliminary data.</text>
</comment>
<sequence>MFLISLLLSFFVFFTDQSESCNDSGVKLTAGLRIFPSYRVLPEGKSATFCCVAPEGDNISSITFRNNRHPTTSIGATAKAITINNLTIPTQLFKSLLLTCTEASGKSKSTLNYVSFPPQKLLNLTCGTSDLKTVVCTWNSERKRDPFDKNTQTYTLHIEYVLFKPRVLGNVGLHAQFCDISGFLVKLVDMVTFHLSWLEIFCVE</sequence>
<keyword evidence="2" id="KW-0675">Receptor</keyword>
<dbReference type="Proteomes" id="UP000646548">
    <property type="component" value="Unassembled WGS sequence"/>
</dbReference>
<keyword evidence="1" id="KW-0732">Signal</keyword>
<organism evidence="2 3">
    <name type="scientific">Oryzias melastigma</name>
    <name type="common">Marine medaka</name>
    <dbReference type="NCBI Taxonomy" id="30732"/>
    <lineage>
        <taxon>Eukaryota</taxon>
        <taxon>Metazoa</taxon>
        <taxon>Chordata</taxon>
        <taxon>Craniata</taxon>
        <taxon>Vertebrata</taxon>
        <taxon>Euteleostomi</taxon>
        <taxon>Actinopterygii</taxon>
        <taxon>Neopterygii</taxon>
        <taxon>Teleostei</taxon>
        <taxon>Neoteleostei</taxon>
        <taxon>Acanthomorphata</taxon>
        <taxon>Ovalentaria</taxon>
        <taxon>Atherinomorphae</taxon>
        <taxon>Beloniformes</taxon>
        <taxon>Adrianichthyidae</taxon>
        <taxon>Oryziinae</taxon>
        <taxon>Oryzias</taxon>
    </lineage>
</organism>
<evidence type="ECO:0000256" key="1">
    <source>
        <dbReference type="SAM" id="SignalP"/>
    </source>
</evidence>
<feature type="signal peptide" evidence="1">
    <location>
        <begin position="1"/>
        <end position="20"/>
    </location>
</feature>
<accession>A0A834CIU2</accession>
<dbReference type="InterPro" id="IPR013783">
    <property type="entry name" value="Ig-like_fold"/>
</dbReference>
<dbReference type="InterPro" id="IPR036116">
    <property type="entry name" value="FN3_sf"/>
</dbReference>
<reference evidence="2" key="1">
    <citation type="journal article" name="BMC Genomics">
        <title>Long-read sequencing and de novo genome assembly of marine medaka (Oryzias melastigma).</title>
        <authorList>
            <person name="Liang P."/>
            <person name="Saqib H.S.A."/>
            <person name="Ni X."/>
            <person name="Shen Y."/>
        </authorList>
    </citation>
    <scope>NUCLEOTIDE SEQUENCE</scope>
    <source>
        <strain evidence="2">Bigg-433</strain>
    </source>
</reference>
<gene>
    <name evidence="2" type="ORF">FQA47_012072</name>
</gene>
<feature type="chain" id="PRO_5032268912" evidence="1">
    <location>
        <begin position="21"/>
        <end position="204"/>
    </location>
</feature>
<dbReference type="EMBL" id="WKFB01000245">
    <property type="protein sequence ID" value="KAF6730167.1"/>
    <property type="molecule type" value="Genomic_DNA"/>
</dbReference>
<evidence type="ECO:0000313" key="2">
    <source>
        <dbReference type="EMBL" id="KAF6730167.1"/>
    </source>
</evidence>
<protein>
    <submittedName>
        <fullName evidence="2">Leukemia inhibitory factor receptor</fullName>
    </submittedName>
</protein>
<evidence type="ECO:0000313" key="3">
    <source>
        <dbReference type="Proteomes" id="UP000646548"/>
    </source>
</evidence>
<dbReference type="Pfam" id="PF25552">
    <property type="entry name" value="LIFR_D4"/>
    <property type="match status" value="1"/>
</dbReference>
<proteinExistence type="predicted"/>